<proteinExistence type="inferred from homology"/>
<keyword evidence="1" id="KW-0472">Membrane</keyword>
<dbReference type="RefSeq" id="WP_108310256.1">
    <property type="nucleotide sequence ID" value="NZ_CP020921.1"/>
</dbReference>
<accession>A0A2R4W2V4</accession>
<comment type="function">
    <text evidence="1">Could be involved in insertion of integral membrane proteins into the membrane.</text>
</comment>
<reference evidence="2 3" key="1">
    <citation type="submission" date="2017-04" db="EMBL/GenBank/DDBJ databases">
        <title>Genomic insights into metabolism of Thermodesulfobium acidiphilum.</title>
        <authorList>
            <person name="Toshchakov S.V."/>
            <person name="Frolov E.N."/>
            <person name="Kublanov I.V."/>
            <person name="Samarov N.I."/>
            <person name="Novikov A."/>
            <person name="Lebedinsky A.V."/>
            <person name="Bonch-Osmolovskaya E.A."/>
            <person name="Chernyh N.A."/>
        </authorList>
    </citation>
    <scope>NUCLEOTIDE SEQUENCE [LARGE SCALE GENOMIC DNA]</scope>
    <source>
        <strain evidence="2 3">3127-1</strain>
    </source>
</reference>
<sequence length="84" mass="9766">MQKYICYFLIFLIKFYQRFLSPIKGSSCIFYPTCSEYAIIAISRFGPLKGSFLAMKRILRCHPFNRGGYDPVPEKIISSRGEIK</sequence>
<gene>
    <name evidence="2" type="ORF">TDSAC_1807</name>
</gene>
<dbReference type="PANTHER" id="PTHR33383:SF1">
    <property type="entry name" value="MEMBRANE PROTEIN INSERTION EFFICIENCY FACTOR-RELATED"/>
    <property type="match status" value="1"/>
</dbReference>
<dbReference type="Proteomes" id="UP000244792">
    <property type="component" value="Chromosome"/>
</dbReference>
<dbReference type="KEGG" id="taci:TDSAC_1807"/>
<dbReference type="AlphaFoldDB" id="A0A2R4W2V4"/>
<dbReference type="HAMAP" id="MF_00386">
    <property type="entry name" value="UPF0161_YidD"/>
    <property type="match status" value="1"/>
</dbReference>
<dbReference type="Pfam" id="PF01809">
    <property type="entry name" value="YidD"/>
    <property type="match status" value="1"/>
</dbReference>
<dbReference type="SMART" id="SM01234">
    <property type="entry name" value="Haemolytic"/>
    <property type="match status" value="1"/>
</dbReference>
<evidence type="ECO:0000313" key="3">
    <source>
        <dbReference type="Proteomes" id="UP000244792"/>
    </source>
</evidence>
<organism evidence="2 3">
    <name type="scientific">Thermodesulfobium acidiphilum</name>
    <dbReference type="NCBI Taxonomy" id="1794699"/>
    <lineage>
        <taxon>Bacteria</taxon>
        <taxon>Pseudomonadati</taxon>
        <taxon>Thermodesulfobiota</taxon>
        <taxon>Thermodesulfobiia</taxon>
        <taxon>Thermodesulfobiales</taxon>
        <taxon>Thermodesulfobiaceae</taxon>
        <taxon>Thermodesulfobium</taxon>
    </lineage>
</organism>
<comment type="similarity">
    <text evidence="1">Belongs to the UPF0161 family.</text>
</comment>
<dbReference type="GO" id="GO:0005886">
    <property type="term" value="C:plasma membrane"/>
    <property type="evidence" value="ECO:0007669"/>
    <property type="project" value="UniProtKB-SubCell"/>
</dbReference>
<keyword evidence="3" id="KW-1185">Reference proteome</keyword>
<evidence type="ECO:0000313" key="2">
    <source>
        <dbReference type="EMBL" id="AWB11141.1"/>
    </source>
</evidence>
<dbReference type="NCBIfam" id="TIGR00278">
    <property type="entry name" value="membrane protein insertion efficiency factor YidD"/>
    <property type="match status" value="1"/>
</dbReference>
<protein>
    <recommendedName>
        <fullName evidence="1">Putative membrane protein insertion efficiency factor</fullName>
    </recommendedName>
</protein>
<dbReference type="PANTHER" id="PTHR33383">
    <property type="entry name" value="MEMBRANE PROTEIN INSERTION EFFICIENCY FACTOR-RELATED"/>
    <property type="match status" value="1"/>
</dbReference>
<dbReference type="EMBL" id="CP020921">
    <property type="protein sequence ID" value="AWB11141.1"/>
    <property type="molecule type" value="Genomic_DNA"/>
</dbReference>
<evidence type="ECO:0000256" key="1">
    <source>
        <dbReference type="HAMAP-Rule" id="MF_00386"/>
    </source>
</evidence>
<dbReference type="OrthoDB" id="9801753at2"/>
<keyword evidence="1" id="KW-1003">Cell membrane</keyword>
<dbReference type="InterPro" id="IPR002696">
    <property type="entry name" value="Membr_insert_effic_factor_YidD"/>
</dbReference>
<comment type="subcellular location">
    <subcellularLocation>
        <location evidence="1">Cell membrane</location>
        <topology evidence="1">Peripheral membrane protein</topology>
        <orientation evidence="1">Cytoplasmic side</orientation>
    </subcellularLocation>
</comment>
<name>A0A2R4W2V4_THEAF</name>